<gene>
    <name evidence="3" type="ORF">F511_36292</name>
</gene>
<dbReference type="Pfam" id="PF14372">
    <property type="entry name" value="hAT-like_RNase-H"/>
    <property type="match status" value="1"/>
</dbReference>
<dbReference type="AlphaFoldDB" id="A0A2Z7AYD4"/>
<dbReference type="GO" id="GO:0046983">
    <property type="term" value="F:protein dimerization activity"/>
    <property type="evidence" value="ECO:0007669"/>
    <property type="project" value="InterPro"/>
</dbReference>
<dbReference type="Proteomes" id="UP000250235">
    <property type="component" value="Unassembled WGS sequence"/>
</dbReference>
<dbReference type="PANTHER" id="PTHR23272:SF166">
    <property type="entry name" value="ZINC FINGER BED DOMAIN-CONTAINING PROTEIN RICESLEEPER 2-LIKE ISOFORM X1"/>
    <property type="match status" value="1"/>
</dbReference>
<name>A0A2Z7AYD4_9LAMI</name>
<feature type="non-terminal residue" evidence="3">
    <location>
        <position position="1"/>
    </location>
</feature>
<dbReference type="OrthoDB" id="1935496at2759"/>
<evidence type="ECO:0000259" key="2">
    <source>
        <dbReference type="Pfam" id="PF14372"/>
    </source>
</evidence>
<feature type="domain" description="HAT C-terminal dimerisation" evidence="1">
    <location>
        <begin position="565"/>
        <end position="647"/>
    </location>
</feature>
<dbReference type="PANTHER" id="PTHR23272">
    <property type="entry name" value="BED FINGER-RELATED"/>
    <property type="match status" value="1"/>
</dbReference>
<dbReference type="Pfam" id="PF05699">
    <property type="entry name" value="Dimer_Tnp_hAT"/>
    <property type="match status" value="1"/>
</dbReference>
<evidence type="ECO:0000313" key="4">
    <source>
        <dbReference type="Proteomes" id="UP000250235"/>
    </source>
</evidence>
<proteinExistence type="predicted"/>
<dbReference type="InterPro" id="IPR012337">
    <property type="entry name" value="RNaseH-like_sf"/>
</dbReference>
<dbReference type="SUPFAM" id="SSF53098">
    <property type="entry name" value="Ribonuclease H-like"/>
    <property type="match status" value="2"/>
</dbReference>
<dbReference type="InterPro" id="IPR025525">
    <property type="entry name" value="hAT-like_transposase_RNase-H"/>
</dbReference>
<sequence>LKEWGIEKNVFSLTLDNASSNDNMQDILKEQLSLHNSLLCDGEFFHIRCSAHILNLIFQEGLKVATTSLNKIRESVKYVKGSESRMKKFEVLAYNGGSGSRIQLAMGPQPLRLRNHNFGLIHRIMVKRLATSPHDALGITDSACKNQLIVVSVQYGPFNTYIPIRSTTIGKSRVARDPIAMHTSWRSNSDIASVTRASMAFRVVRTNQYNQDLGLIHSTNGNHLESPNEGSSIDHQGVYRIVTLLASRRLAPTNLTRKPALQTVVGGRSSIRSTIENNLPPSICTRRSDGFCHGWNHLEKLIGTSPTTLRRSGDREVENRRGSRFYALEARVCVMLGGIDTSISLRLDVSTRWNSTYLMLESAIKYKKAFASLQLNDRNYKYCPSSEEWLRGEKICEFLEPFYDTTNLISGSSYPTSNMYFMQVWKIEVLLKENLFNEDVVVGDMCKRMKEKFDKYWSQYSTILAFGAILDPRIKLSMLNYFYSKVESDPLKCQEKMSLVKRKLYKLFEQYTSVAETSSQPQSPSTVLPQMNNEGGFKRKGKRIFDEIKEYESQTITNAGKSHMDLYLEEPKLEFAYYEDLDVLGYWMSHKHRYPTLAVMACDVLAIPITTVASESAFSIGSRVLTKYRSCILPENVQALICTRNWLHGYVNGNLLTNYLFVLTYLIYWNFDFQLFFILM</sequence>
<keyword evidence="4" id="KW-1185">Reference proteome</keyword>
<dbReference type="InterPro" id="IPR008906">
    <property type="entry name" value="HATC_C_dom"/>
</dbReference>
<protein>
    <submittedName>
        <fullName evidence="3">Zinc finger BED domain-containing protein RICESLEEPER 2-like</fullName>
    </submittedName>
</protein>
<dbReference type="GO" id="GO:0003677">
    <property type="term" value="F:DNA binding"/>
    <property type="evidence" value="ECO:0007669"/>
    <property type="project" value="InterPro"/>
</dbReference>
<dbReference type="EMBL" id="KV011228">
    <property type="protein sequence ID" value="KZV26473.1"/>
    <property type="molecule type" value="Genomic_DNA"/>
</dbReference>
<reference evidence="3 4" key="1">
    <citation type="journal article" date="2015" name="Proc. Natl. Acad. Sci. U.S.A.">
        <title>The resurrection genome of Boea hygrometrica: A blueprint for survival of dehydration.</title>
        <authorList>
            <person name="Xiao L."/>
            <person name="Yang G."/>
            <person name="Zhang L."/>
            <person name="Yang X."/>
            <person name="Zhao S."/>
            <person name="Ji Z."/>
            <person name="Zhou Q."/>
            <person name="Hu M."/>
            <person name="Wang Y."/>
            <person name="Chen M."/>
            <person name="Xu Y."/>
            <person name="Jin H."/>
            <person name="Xiao X."/>
            <person name="Hu G."/>
            <person name="Bao F."/>
            <person name="Hu Y."/>
            <person name="Wan P."/>
            <person name="Li L."/>
            <person name="Deng X."/>
            <person name="Kuang T."/>
            <person name="Xiang C."/>
            <person name="Zhu J.K."/>
            <person name="Oliver M.J."/>
            <person name="He Y."/>
        </authorList>
    </citation>
    <scope>NUCLEOTIDE SEQUENCE [LARGE SCALE GENOMIC DNA]</scope>
    <source>
        <strain evidence="4">cv. XS01</strain>
    </source>
</reference>
<evidence type="ECO:0000313" key="3">
    <source>
        <dbReference type="EMBL" id="KZV26473.1"/>
    </source>
</evidence>
<organism evidence="3 4">
    <name type="scientific">Dorcoceras hygrometricum</name>
    <dbReference type="NCBI Taxonomy" id="472368"/>
    <lineage>
        <taxon>Eukaryota</taxon>
        <taxon>Viridiplantae</taxon>
        <taxon>Streptophyta</taxon>
        <taxon>Embryophyta</taxon>
        <taxon>Tracheophyta</taxon>
        <taxon>Spermatophyta</taxon>
        <taxon>Magnoliopsida</taxon>
        <taxon>eudicotyledons</taxon>
        <taxon>Gunneridae</taxon>
        <taxon>Pentapetalae</taxon>
        <taxon>asterids</taxon>
        <taxon>lamiids</taxon>
        <taxon>Lamiales</taxon>
        <taxon>Gesneriaceae</taxon>
        <taxon>Didymocarpoideae</taxon>
        <taxon>Trichosporeae</taxon>
        <taxon>Loxocarpinae</taxon>
        <taxon>Dorcoceras</taxon>
    </lineage>
</organism>
<feature type="domain" description="hAT-like transposase RNase-H fold" evidence="2">
    <location>
        <begin position="410"/>
        <end position="511"/>
    </location>
</feature>
<accession>A0A2Z7AYD4</accession>
<evidence type="ECO:0000259" key="1">
    <source>
        <dbReference type="Pfam" id="PF05699"/>
    </source>
</evidence>